<evidence type="ECO:0000313" key="2">
    <source>
        <dbReference type="Proteomes" id="UP000580250"/>
    </source>
</evidence>
<proteinExistence type="predicted"/>
<dbReference type="InterPro" id="IPR011249">
    <property type="entry name" value="Metalloenz_LuxS/M16"/>
</dbReference>
<dbReference type="AlphaFoldDB" id="A0A6V7TMJ9"/>
<dbReference type="PANTHER" id="PTHR43016:SF16">
    <property type="entry name" value="METALLOPROTEASE, PUTATIVE (AFU_ORTHOLOGUE AFUA_4G07610)-RELATED"/>
    <property type="match status" value="1"/>
</dbReference>
<dbReference type="Gene3D" id="3.30.830.10">
    <property type="entry name" value="Metalloenzyme, LuxS/M16 peptidase-like"/>
    <property type="match status" value="1"/>
</dbReference>
<organism evidence="1 2">
    <name type="scientific">Meloidogyne enterolobii</name>
    <name type="common">Root-knot nematode worm</name>
    <name type="synonym">Meloidogyne mayaguensis</name>
    <dbReference type="NCBI Taxonomy" id="390850"/>
    <lineage>
        <taxon>Eukaryota</taxon>
        <taxon>Metazoa</taxon>
        <taxon>Ecdysozoa</taxon>
        <taxon>Nematoda</taxon>
        <taxon>Chromadorea</taxon>
        <taxon>Rhabditida</taxon>
        <taxon>Tylenchina</taxon>
        <taxon>Tylenchomorpha</taxon>
        <taxon>Tylenchoidea</taxon>
        <taxon>Meloidogynidae</taxon>
        <taxon>Meloidogyninae</taxon>
        <taxon>Meloidogyne</taxon>
    </lineage>
</organism>
<accession>A0A6V7TMJ9</accession>
<sequence>MMRLFNRIAKVKVHGDVDVSVYRSVRSKLRIAIASVPGPMVKGKISFVITETTTNYGLPHTLEHLVFMGSTNYPYKGFLDVIANRCKFGFWNKRLYLSGLYSLYVEHFWPGWILKTLPIFIDHLLSPLLTDAQYLTEVHHVDGSGADSGVVYSEMQDLENDMEIIVDRKRKQLFYPPGSSYAVSTGSRLEELRTQCSASVLGNFTGASTISICLLPSLATLTMMHCFKLWQKWKNQTSH</sequence>
<comment type="caution">
    <text evidence="1">The sequence shown here is derived from an EMBL/GenBank/DDBJ whole genome shotgun (WGS) entry which is preliminary data.</text>
</comment>
<dbReference type="GO" id="GO:0046872">
    <property type="term" value="F:metal ion binding"/>
    <property type="evidence" value="ECO:0007669"/>
    <property type="project" value="InterPro"/>
</dbReference>
<gene>
    <name evidence="1" type="ORF">MENT_LOCUS2107</name>
</gene>
<evidence type="ECO:0000313" key="1">
    <source>
        <dbReference type="EMBL" id="CAD2128020.1"/>
    </source>
</evidence>
<name>A0A6V7TMJ9_MELEN</name>
<protein>
    <submittedName>
        <fullName evidence="1">Uncharacterized protein</fullName>
    </submittedName>
</protein>
<reference evidence="1 2" key="1">
    <citation type="submission" date="2020-08" db="EMBL/GenBank/DDBJ databases">
        <authorList>
            <person name="Koutsovoulos G."/>
            <person name="Danchin GJ E."/>
        </authorList>
    </citation>
    <scope>NUCLEOTIDE SEQUENCE [LARGE SCALE GENOMIC DNA]</scope>
</reference>
<dbReference type="OrthoDB" id="5809639at2759"/>
<dbReference type="Proteomes" id="UP000580250">
    <property type="component" value="Unassembled WGS sequence"/>
</dbReference>
<dbReference type="EMBL" id="CAJEWN010000006">
    <property type="protein sequence ID" value="CAD2128020.1"/>
    <property type="molecule type" value="Genomic_DNA"/>
</dbReference>
<dbReference type="SUPFAM" id="SSF63411">
    <property type="entry name" value="LuxS/MPP-like metallohydrolase"/>
    <property type="match status" value="1"/>
</dbReference>
<dbReference type="PANTHER" id="PTHR43016">
    <property type="entry name" value="PRESEQUENCE PROTEASE"/>
    <property type="match status" value="1"/>
</dbReference>